<name>A0A2C8FBT9_9BACT</name>
<dbReference type="InterPro" id="IPR011990">
    <property type="entry name" value="TPR-like_helical_dom_sf"/>
</dbReference>
<evidence type="ECO:0000256" key="2">
    <source>
        <dbReference type="SAM" id="MobiDB-lite"/>
    </source>
</evidence>
<evidence type="ECO:0000313" key="4">
    <source>
        <dbReference type="Proteomes" id="UP000219215"/>
    </source>
</evidence>
<dbReference type="PROSITE" id="PS50005">
    <property type="entry name" value="TPR"/>
    <property type="match status" value="1"/>
</dbReference>
<keyword evidence="1" id="KW-0802">TPR repeat</keyword>
<dbReference type="KEGG" id="pprf:DPRO_2613"/>
<dbReference type="InterPro" id="IPR019734">
    <property type="entry name" value="TPR_rpt"/>
</dbReference>
<dbReference type="Gene3D" id="1.25.40.10">
    <property type="entry name" value="Tetratricopeptide repeat domain"/>
    <property type="match status" value="1"/>
</dbReference>
<feature type="compositionally biased region" description="Basic and acidic residues" evidence="2">
    <location>
        <begin position="299"/>
        <end position="319"/>
    </location>
</feature>
<evidence type="ECO:0000313" key="3">
    <source>
        <dbReference type="EMBL" id="SOB59522.1"/>
    </source>
</evidence>
<sequence length="342" mass="39047">MRSRVMDKDDFKLDLGDTPKSNGTVSGWDYLTEDGIIKCVFSSISDSDTSDTNDATSDDRQYWYAHQTGPERIELRQINDNDLPDGEPATIPLHKLINEYTPHFGYYETTVLPAMKELAETLDRGDALREEGRLYSAEMEYGSALKLEARNIRALFGIGLICSTRKEVERTREIMNELVQIQSAFDGKNQHLFNEFGIALRKIGLFDESVQYYRRAIEMVKDDENLYYNYARALYENKDWEGCIDGLLLSHRINPKLEVTQDLCHVIVALSDDESLLVKYDKPPVPPEVAAAARRMIEQQEPKVPLDEKPVFDAPEEGRAQQQRSHQVEDGEEVDIDSLLGD</sequence>
<feature type="region of interest" description="Disordered" evidence="2">
    <location>
        <begin position="299"/>
        <end position="342"/>
    </location>
</feature>
<dbReference type="AlphaFoldDB" id="A0A2C8FBT9"/>
<organism evidence="3 4">
    <name type="scientific">Pseudodesulfovibrio profundus</name>
    <dbReference type="NCBI Taxonomy" id="57320"/>
    <lineage>
        <taxon>Bacteria</taxon>
        <taxon>Pseudomonadati</taxon>
        <taxon>Thermodesulfobacteriota</taxon>
        <taxon>Desulfovibrionia</taxon>
        <taxon>Desulfovibrionales</taxon>
        <taxon>Desulfovibrionaceae</taxon>
    </lineage>
</organism>
<evidence type="ECO:0000256" key="1">
    <source>
        <dbReference type="PROSITE-ProRule" id="PRU00339"/>
    </source>
</evidence>
<dbReference type="Proteomes" id="UP000219215">
    <property type="component" value="Chromosome DPRO"/>
</dbReference>
<protein>
    <submittedName>
        <fullName evidence="3">Uncharacterized protein</fullName>
    </submittedName>
</protein>
<dbReference type="SUPFAM" id="SSF48452">
    <property type="entry name" value="TPR-like"/>
    <property type="match status" value="1"/>
</dbReference>
<accession>A0A2C8FBT9</accession>
<proteinExistence type="predicted"/>
<dbReference type="EMBL" id="LT907975">
    <property type="protein sequence ID" value="SOB59522.1"/>
    <property type="molecule type" value="Genomic_DNA"/>
</dbReference>
<gene>
    <name evidence="3" type="ORF">DPRO_2613</name>
</gene>
<feature type="repeat" description="TPR" evidence="1">
    <location>
        <begin position="190"/>
        <end position="223"/>
    </location>
</feature>
<reference evidence="4" key="1">
    <citation type="submission" date="2017-09" db="EMBL/GenBank/DDBJ databases">
        <authorList>
            <person name="Regsiter A."/>
            <person name="William W."/>
        </authorList>
    </citation>
    <scope>NUCLEOTIDE SEQUENCE [LARGE SCALE GENOMIC DNA]</scope>
    <source>
        <strain evidence="4">500-1</strain>
    </source>
</reference>
<keyword evidence="4" id="KW-1185">Reference proteome</keyword>